<protein>
    <recommendedName>
        <fullName evidence="1">SET domain-containing protein</fullName>
    </recommendedName>
</protein>
<dbReference type="Pfam" id="PF00856">
    <property type="entry name" value="SET"/>
    <property type="match status" value="1"/>
</dbReference>
<reference evidence="2 3" key="1">
    <citation type="submission" date="2021-12" db="EMBL/GenBank/DDBJ databases">
        <title>High titer production of polyol ester of fatty acids by Rhodotorula paludigena BS15 towards product separation-free biomass refinery.</title>
        <authorList>
            <person name="Mano J."/>
            <person name="Ono H."/>
            <person name="Tanaka T."/>
            <person name="Naito K."/>
            <person name="Sushida H."/>
            <person name="Ike M."/>
            <person name="Tokuyasu K."/>
            <person name="Kitaoka M."/>
        </authorList>
    </citation>
    <scope>NUCLEOTIDE SEQUENCE [LARGE SCALE GENOMIC DNA]</scope>
    <source>
        <strain evidence="2 3">BS15</strain>
    </source>
</reference>
<evidence type="ECO:0000259" key="1">
    <source>
        <dbReference type="PROSITE" id="PS50280"/>
    </source>
</evidence>
<comment type="caution">
    <text evidence="2">The sequence shown here is derived from an EMBL/GenBank/DDBJ whole genome shotgun (WGS) entry which is preliminary data.</text>
</comment>
<dbReference type="PANTHER" id="PTHR47643">
    <property type="entry name" value="TPR DOMAIN PROTEIN (AFU_ORTHOLOGUE AFUA_5G12710)"/>
    <property type="match status" value="1"/>
</dbReference>
<dbReference type="InterPro" id="IPR053209">
    <property type="entry name" value="Gramillin-biosynth_MTr"/>
</dbReference>
<sequence>MNAADVESFLRLAQSTGVPQAEIDRVRRDPEALRELVEMMSDAKQSSERIAMSAPTMPAGEKADHMIAHVEAARAAYQREKHAPLRFPPASNRREILAMAEQMRFASGQRLSSVHGQYQALWTFTGLDKSSCLKPVEELEPIRFKDMQATKTHKVGQGSHSCSPVTMRFVLILSSTQGKYLLCRIISGPTYILGMTVVVEDQDGRATGQDLDTLFPLGGILLIREPTFKPNQNATSYLVRVESPTDWELLRTDAPLLNGVTWATKAPYTPIPPKRDYKALGNKFFGEKKNLLAVQAYTDGLAQKDASDEVRLVLFANRCQANLNLRNWASAYHDASAVLDYIANDVSAAPTAAMKAMSRRATALEGMRLLTRAREEYHRTTIIMDKAEAAEQGRDRVDRMLRESKTGDYDWTAIEGWTYKEDGSNGHGPIVGDFFGPIEVAPIASRGGGRGVVATRDIQAGELLLVEKAFAVGRGSKTRTILSFNFRTNTVSDPSKLGLITAVAAKLKDDPALGARLYALHGEPNYPPTGSIAFPPLQDRPLDTPTAPVYADINRIEEIVSTNSFGLGKTDFDDKTAKMMGLDGSGLFLGASMFNHSCEPSAMWRCFGDVQVIRARAPIKAGEEIFISYAPVNVHPKERTEMLSSHFADGCKCAYCETERTDSPSSRRRREQLLQDGSLYSRTRNSLVGKVSPSYAAIERETRIVKSTATQIEETYSSKRGPFRPELVEPYHVLGELTPPREANDWDLKALIAAGAVIEQSPASIDVLAAPVAAREEAVMIVLNIASRHASLKQDDLARRWIRAAQQMSRIQHGDDFVRFRDRHSGDIKRFNLDKLVAMCKP</sequence>
<dbReference type="AlphaFoldDB" id="A0AAV5GT59"/>
<name>A0AAV5GT59_9BASI</name>
<organism evidence="2 3">
    <name type="scientific">Rhodotorula paludigena</name>
    <dbReference type="NCBI Taxonomy" id="86838"/>
    <lineage>
        <taxon>Eukaryota</taxon>
        <taxon>Fungi</taxon>
        <taxon>Dikarya</taxon>
        <taxon>Basidiomycota</taxon>
        <taxon>Pucciniomycotina</taxon>
        <taxon>Microbotryomycetes</taxon>
        <taxon>Sporidiobolales</taxon>
        <taxon>Sporidiobolaceae</taxon>
        <taxon>Rhodotorula</taxon>
    </lineage>
</organism>
<dbReference type="SUPFAM" id="SSF48452">
    <property type="entry name" value="TPR-like"/>
    <property type="match status" value="1"/>
</dbReference>
<dbReference type="Gene3D" id="2.170.270.10">
    <property type="entry name" value="SET domain"/>
    <property type="match status" value="1"/>
</dbReference>
<dbReference type="InterPro" id="IPR046341">
    <property type="entry name" value="SET_dom_sf"/>
</dbReference>
<dbReference type="InterPro" id="IPR001214">
    <property type="entry name" value="SET_dom"/>
</dbReference>
<dbReference type="SMART" id="SM00317">
    <property type="entry name" value="SET"/>
    <property type="match status" value="1"/>
</dbReference>
<dbReference type="PANTHER" id="PTHR47643:SF2">
    <property type="entry name" value="TPR DOMAIN PROTEIN (AFU_ORTHOLOGUE AFUA_5G12710)"/>
    <property type="match status" value="1"/>
</dbReference>
<dbReference type="Gene3D" id="1.25.40.10">
    <property type="entry name" value="Tetratricopeptide repeat domain"/>
    <property type="match status" value="1"/>
</dbReference>
<dbReference type="PROSITE" id="PS50280">
    <property type="entry name" value="SET"/>
    <property type="match status" value="1"/>
</dbReference>
<keyword evidence="3" id="KW-1185">Reference proteome</keyword>
<gene>
    <name evidence="2" type="ORF">Rhopal_005242-T1</name>
</gene>
<feature type="domain" description="SET" evidence="1">
    <location>
        <begin position="436"/>
        <end position="630"/>
    </location>
</feature>
<dbReference type="InterPro" id="IPR011990">
    <property type="entry name" value="TPR-like_helical_dom_sf"/>
</dbReference>
<dbReference type="EMBL" id="BQKY01000010">
    <property type="protein sequence ID" value="GJN92212.1"/>
    <property type="molecule type" value="Genomic_DNA"/>
</dbReference>
<evidence type="ECO:0000313" key="3">
    <source>
        <dbReference type="Proteomes" id="UP001342314"/>
    </source>
</evidence>
<dbReference type="Proteomes" id="UP001342314">
    <property type="component" value="Unassembled WGS sequence"/>
</dbReference>
<evidence type="ECO:0000313" key="2">
    <source>
        <dbReference type="EMBL" id="GJN92212.1"/>
    </source>
</evidence>
<accession>A0AAV5GT59</accession>
<proteinExistence type="predicted"/>
<dbReference type="SUPFAM" id="SSF82199">
    <property type="entry name" value="SET domain"/>
    <property type="match status" value="1"/>
</dbReference>